<dbReference type="OrthoDB" id="2989830at2"/>
<proteinExistence type="predicted"/>
<reference evidence="2 3" key="1">
    <citation type="submission" date="2017-05" db="EMBL/GenBank/DDBJ databases">
        <authorList>
            <person name="Varghese N."/>
            <person name="Submissions S."/>
        </authorList>
    </citation>
    <scope>NUCLEOTIDE SEQUENCE [LARGE SCALE GENOMIC DNA]</scope>
    <source>
        <strain evidence="2 3">DSM 45474</strain>
    </source>
</reference>
<gene>
    <name evidence="2" type="ORF">SAMN06264849_101373</name>
</gene>
<sequence length="100" mass="12064">MRRLDIQIDIARELEGMDKEKFNQEIRELLEKYFELNSIHIRKEVHTVEVERLHLKTNQQQQPEEWQDVVDIEREPLVTEFDSSKESTSTTLNNKPSSYY</sequence>
<dbReference type="Proteomes" id="UP000315636">
    <property type="component" value="Unassembled WGS sequence"/>
</dbReference>
<dbReference type="AlphaFoldDB" id="A0A521AVL6"/>
<dbReference type="RefSeq" id="WP_142504058.1">
    <property type="nucleotide sequence ID" value="NZ_FXTI01000001.1"/>
</dbReference>
<dbReference type="EMBL" id="FXTI01000001">
    <property type="protein sequence ID" value="SMO38857.1"/>
    <property type="molecule type" value="Genomic_DNA"/>
</dbReference>
<organism evidence="2 3">
    <name type="scientific">Melghirimyces algeriensis</name>
    <dbReference type="NCBI Taxonomy" id="910412"/>
    <lineage>
        <taxon>Bacteria</taxon>
        <taxon>Bacillati</taxon>
        <taxon>Bacillota</taxon>
        <taxon>Bacilli</taxon>
        <taxon>Bacillales</taxon>
        <taxon>Thermoactinomycetaceae</taxon>
        <taxon>Melghirimyces</taxon>
    </lineage>
</organism>
<keyword evidence="3" id="KW-1185">Reference proteome</keyword>
<evidence type="ECO:0000313" key="3">
    <source>
        <dbReference type="Proteomes" id="UP000315636"/>
    </source>
</evidence>
<evidence type="ECO:0000313" key="2">
    <source>
        <dbReference type="EMBL" id="SMO38857.1"/>
    </source>
</evidence>
<accession>A0A521AVL6</accession>
<feature type="compositionally biased region" description="Polar residues" evidence="1">
    <location>
        <begin position="86"/>
        <end position="100"/>
    </location>
</feature>
<protein>
    <submittedName>
        <fullName evidence="2">Uncharacterized protein</fullName>
    </submittedName>
</protein>
<feature type="region of interest" description="Disordered" evidence="1">
    <location>
        <begin position="78"/>
        <end position="100"/>
    </location>
</feature>
<evidence type="ECO:0000256" key="1">
    <source>
        <dbReference type="SAM" id="MobiDB-lite"/>
    </source>
</evidence>
<name>A0A521AVL6_9BACL</name>